<proteinExistence type="predicted"/>
<dbReference type="EMBL" id="CP074694">
    <property type="protein sequence ID" value="QVL34562.1"/>
    <property type="molecule type" value="Genomic_DNA"/>
</dbReference>
<name>A0A8E6BAX1_9BACT</name>
<dbReference type="AlphaFoldDB" id="A0A8E6BAX1"/>
<dbReference type="Proteomes" id="UP000676194">
    <property type="component" value="Chromosome"/>
</dbReference>
<gene>
    <name evidence="1" type="ORF">KIH39_11835</name>
</gene>
<accession>A0A8E6BAX1</accession>
<evidence type="ECO:0000313" key="1">
    <source>
        <dbReference type="EMBL" id="QVL34562.1"/>
    </source>
</evidence>
<reference evidence="1" key="1">
    <citation type="submission" date="2021-05" db="EMBL/GenBank/DDBJ databases">
        <title>Complete genome sequence of the cellulolytic planctomycete Telmatocola sphagniphila SP2T and characterization of the first cellulase from planctomycetes.</title>
        <authorList>
            <person name="Rakitin A.L."/>
            <person name="Beletsky A.V."/>
            <person name="Naumoff D.G."/>
            <person name="Kulichevskaya I.S."/>
            <person name="Mardanov A.V."/>
            <person name="Ravin N.V."/>
            <person name="Dedysh S.N."/>
        </authorList>
    </citation>
    <scope>NUCLEOTIDE SEQUENCE</scope>
    <source>
        <strain evidence="1">SP2T</strain>
    </source>
</reference>
<dbReference type="KEGG" id="tsph:KIH39_11835"/>
<dbReference type="RefSeq" id="WP_213499667.1">
    <property type="nucleotide sequence ID" value="NZ_CP074694.1"/>
</dbReference>
<organism evidence="1 2">
    <name type="scientific">Telmatocola sphagniphila</name>
    <dbReference type="NCBI Taxonomy" id="1123043"/>
    <lineage>
        <taxon>Bacteria</taxon>
        <taxon>Pseudomonadati</taxon>
        <taxon>Planctomycetota</taxon>
        <taxon>Planctomycetia</taxon>
        <taxon>Gemmatales</taxon>
        <taxon>Gemmataceae</taxon>
    </lineage>
</organism>
<evidence type="ECO:0000313" key="2">
    <source>
        <dbReference type="Proteomes" id="UP000676194"/>
    </source>
</evidence>
<protein>
    <submittedName>
        <fullName evidence="1">Uncharacterized protein</fullName>
    </submittedName>
</protein>
<sequence length="53" mass="6106">MKYPRLLDTRILIAVLSFWSPYWTQSLLAEDPPLNFPEPKPLVPGAKVVTLWP</sequence>
<keyword evidence="2" id="KW-1185">Reference proteome</keyword>